<comment type="caution">
    <text evidence="1">The sequence shown here is derived from an EMBL/GenBank/DDBJ whole genome shotgun (WGS) entry which is preliminary data.</text>
</comment>
<reference evidence="1" key="1">
    <citation type="journal article" date="2023" name="PhytoFront">
        <title>Draft Genome Resources of Seven Strains of Tilletia horrida, Causal Agent of Kernel Smut of Rice.</title>
        <authorList>
            <person name="Khanal S."/>
            <person name="Antony Babu S."/>
            <person name="Zhou X.G."/>
        </authorList>
    </citation>
    <scope>NUCLEOTIDE SEQUENCE</scope>
    <source>
        <strain evidence="1">TX6</strain>
    </source>
</reference>
<accession>A0AAN6GJB1</accession>
<dbReference type="Proteomes" id="UP001176517">
    <property type="component" value="Unassembled WGS sequence"/>
</dbReference>
<dbReference type="AlphaFoldDB" id="A0AAN6GJB1"/>
<sequence length="835" mass="92811">MLNIKRHLSLPTYQTPQASAHAARSKSFQATLKTKSFAGPEQFATVMGKELMGRLHDNRVPVNLALLPVRHCFLHLESASPPQAAVFNKIIDSPLETTDEEVQTVLPLEEATVDSPRQDRSHRFYIRSFSLTVKQLKDLLADWEENELFYAEAELWARAVEALTDEDFVFLRPHTALHRSVRRLLQHLAMLASEVIDTAKVYALTNATLQPLSVDLEVSQRERLLIALLDRRMLLSPQAGGFFAAWTAPAADETVFVALKTKMLSEALLSIQSPPPEKGSHLSALSDEIFQFMDEYPALTGTIRIQPSPEHKATIQAQVTPAMMSGKVLLVLLEKDITLEDFLSPRPFLSESRSRAGHLLYSLVQILQRWDLGVKTGTTSMGIRPAALFPFFDLIPWPRHEFSTVLCDLLGRYLRIIGPLIVMSCSDLTSSVLSADLMHDPGLPRTGFLNEVDRPRFCNIMDPALYDNQPAGNDNRDQDLNIIVISALDPGRDKYGPQPESLRRVMLLTLQVAVALADIARSVIDGDMSRVDLQTHILAKWNTTPEYKALAKALEGAKVLLHVEIRRPASSLRRAFETQDFALKMMIFGENFFTSSLPALANPFLRPVHHDTCTVAIQPFSNPSPPFFCTLSASSSNITIDRVRLSESAAPPKHTEAQTKTNVAKRRIVTNQDWEVRAFNAQTRAKAFVAEGPPRSAVRTAQTLRLWRLNHSDLHLYLGRGQKDDWFDWANSLPEGKSFFASSVARTGGGGLARLCAQLQPGADASDPAVQQTVIEQAARGRIVLGFKAGEDEFVNVELWAPKTAVPDGRAIRKITSTPDGINLLEEAGNVFKHD</sequence>
<keyword evidence="2" id="KW-1185">Reference proteome</keyword>
<feature type="non-terminal residue" evidence="1">
    <location>
        <position position="835"/>
    </location>
</feature>
<name>A0AAN6GJB1_9BASI</name>
<evidence type="ECO:0000313" key="1">
    <source>
        <dbReference type="EMBL" id="KAK0544062.1"/>
    </source>
</evidence>
<proteinExistence type="predicted"/>
<gene>
    <name evidence="1" type="ORF">OC846_006196</name>
</gene>
<organism evidence="1 2">
    <name type="scientific">Tilletia horrida</name>
    <dbReference type="NCBI Taxonomy" id="155126"/>
    <lineage>
        <taxon>Eukaryota</taxon>
        <taxon>Fungi</taxon>
        <taxon>Dikarya</taxon>
        <taxon>Basidiomycota</taxon>
        <taxon>Ustilaginomycotina</taxon>
        <taxon>Exobasidiomycetes</taxon>
        <taxon>Tilletiales</taxon>
        <taxon>Tilletiaceae</taxon>
        <taxon>Tilletia</taxon>
    </lineage>
</organism>
<dbReference type="EMBL" id="JAPDMZ010000306">
    <property type="protein sequence ID" value="KAK0544062.1"/>
    <property type="molecule type" value="Genomic_DNA"/>
</dbReference>
<evidence type="ECO:0000313" key="2">
    <source>
        <dbReference type="Proteomes" id="UP001176517"/>
    </source>
</evidence>
<protein>
    <submittedName>
        <fullName evidence="1">Uncharacterized protein</fullName>
    </submittedName>
</protein>